<dbReference type="InParanoid" id="K4BCU3"/>
<sequence length="75" mass="8411">MQHIPTDELTPANTIGVPWFSLSCFTSANNNRLRNSLCHRAGGSLSLSQWQCSSRVNLHIFFLCFPLVSPFLSRS</sequence>
<protein>
    <submittedName>
        <fullName evidence="1">Uncharacterized protein</fullName>
    </submittedName>
</protein>
<dbReference type="EnsemblPlants" id="Solyc02g091450.2.1">
    <property type="protein sequence ID" value="Solyc02g091450.2.1"/>
    <property type="gene ID" value="Solyc02g091450.2"/>
</dbReference>
<evidence type="ECO:0000313" key="2">
    <source>
        <dbReference type="Proteomes" id="UP000004994"/>
    </source>
</evidence>
<organism evidence="1">
    <name type="scientific">Solanum lycopersicum</name>
    <name type="common">Tomato</name>
    <name type="synonym">Lycopersicon esculentum</name>
    <dbReference type="NCBI Taxonomy" id="4081"/>
    <lineage>
        <taxon>Eukaryota</taxon>
        <taxon>Viridiplantae</taxon>
        <taxon>Streptophyta</taxon>
        <taxon>Embryophyta</taxon>
        <taxon>Tracheophyta</taxon>
        <taxon>Spermatophyta</taxon>
        <taxon>Magnoliopsida</taxon>
        <taxon>eudicotyledons</taxon>
        <taxon>Gunneridae</taxon>
        <taxon>Pentapetalae</taxon>
        <taxon>asterids</taxon>
        <taxon>lamiids</taxon>
        <taxon>Solanales</taxon>
        <taxon>Solanaceae</taxon>
        <taxon>Solanoideae</taxon>
        <taxon>Solaneae</taxon>
        <taxon>Solanum</taxon>
        <taxon>Solanum subgen. Lycopersicon</taxon>
    </lineage>
</organism>
<dbReference type="Gramene" id="Solyc02g091450.2.1">
    <property type="protein sequence ID" value="Solyc02g091450.2.1"/>
    <property type="gene ID" value="Solyc02g091450.2"/>
</dbReference>
<proteinExistence type="predicted"/>
<dbReference type="AlphaFoldDB" id="K4BCU3"/>
<keyword evidence="2" id="KW-1185">Reference proteome</keyword>
<name>K4BCU3_SOLLC</name>
<dbReference type="Proteomes" id="UP000004994">
    <property type="component" value="Chromosome 2"/>
</dbReference>
<reference evidence="1" key="2">
    <citation type="submission" date="2015-06" db="UniProtKB">
        <authorList>
            <consortium name="EnsemblPlants"/>
        </authorList>
    </citation>
    <scope>IDENTIFICATION</scope>
    <source>
        <strain evidence="1">cv. Heinz 1706</strain>
    </source>
</reference>
<dbReference type="PaxDb" id="4081-Solyc02g091450.2.1"/>
<reference evidence="1" key="1">
    <citation type="journal article" date="2012" name="Nature">
        <title>The tomato genome sequence provides insights into fleshy fruit evolution.</title>
        <authorList>
            <consortium name="Tomato Genome Consortium"/>
        </authorList>
    </citation>
    <scope>NUCLEOTIDE SEQUENCE [LARGE SCALE GENOMIC DNA]</scope>
    <source>
        <strain evidence="1">cv. Heinz 1706</strain>
    </source>
</reference>
<evidence type="ECO:0000313" key="1">
    <source>
        <dbReference type="EnsemblPlants" id="Solyc02g091450.2.1"/>
    </source>
</evidence>
<dbReference type="HOGENOM" id="CLU_2675813_0_0_1"/>
<accession>K4BCU3</accession>